<dbReference type="AlphaFoldDB" id="A0A9E7EAM2"/>
<evidence type="ECO:0000313" key="1">
    <source>
        <dbReference type="EMBL" id="URD73416.1"/>
    </source>
</evidence>
<proteinExistence type="predicted"/>
<organism evidence="1 2">
    <name type="scientific">Musa troglodytarum</name>
    <name type="common">fe'i banana</name>
    <dbReference type="NCBI Taxonomy" id="320322"/>
    <lineage>
        <taxon>Eukaryota</taxon>
        <taxon>Viridiplantae</taxon>
        <taxon>Streptophyta</taxon>
        <taxon>Embryophyta</taxon>
        <taxon>Tracheophyta</taxon>
        <taxon>Spermatophyta</taxon>
        <taxon>Magnoliopsida</taxon>
        <taxon>Liliopsida</taxon>
        <taxon>Zingiberales</taxon>
        <taxon>Musaceae</taxon>
        <taxon>Musa</taxon>
    </lineage>
</organism>
<name>A0A9E7EAM2_9LILI</name>
<protein>
    <submittedName>
        <fullName evidence="1">Uncharacterized protein</fullName>
    </submittedName>
</protein>
<keyword evidence="2" id="KW-1185">Reference proteome</keyword>
<reference evidence="1" key="1">
    <citation type="submission" date="2022-05" db="EMBL/GenBank/DDBJ databases">
        <title>The Musa troglodytarum L. genome provides insights into the mechanism of non-climacteric behaviour and enrichment of carotenoids.</title>
        <authorList>
            <person name="Wang J."/>
        </authorList>
    </citation>
    <scope>NUCLEOTIDE SEQUENCE</scope>
    <source>
        <tissue evidence="1">Leaf</tissue>
    </source>
</reference>
<accession>A0A9E7EAM2</accession>
<evidence type="ECO:0000313" key="2">
    <source>
        <dbReference type="Proteomes" id="UP001055439"/>
    </source>
</evidence>
<dbReference type="Proteomes" id="UP001055439">
    <property type="component" value="Chromosome 1"/>
</dbReference>
<sequence length="364" mass="37448">MVVSYVSSFLRGFCSRWRLCITSLLSSRPARAVVATQHAHEPGELVQDSDPGLDSGIRLGPLQVQEEHVVHVRGLLHDADRVGSVGPVVHPAHPHPAALECPQRPEEVCRPPLQGEGHRRLLPGPVAAAQRQLLVAVDVGAGRLVLEVALEDLQPELPCGHLAPDNRGVADPVLRHPLGGGGRVGRLLDLQAEAAEALAAVGEGLGGEEAVVDGEDEFADDADAGVADKKVEIAVDGPVEGVLHGGDGAVGGAVLERGERVLHVRAGEEGKTPGVLRRRGGVEGGSGGLLAVGAADALVDDAEGAAGRARVGEGRRAVPTVVLAVDALEAGHGHLEAEAGRDLLGDLQRRSNSGAATHPSPLLV</sequence>
<dbReference type="EMBL" id="CP097502">
    <property type="protein sequence ID" value="URD73416.1"/>
    <property type="molecule type" value="Genomic_DNA"/>
</dbReference>
<gene>
    <name evidence="1" type="ORF">MUK42_10273</name>
</gene>